<evidence type="ECO:0000313" key="3">
    <source>
        <dbReference type="EMBL" id="TDG69734.1"/>
    </source>
</evidence>
<keyword evidence="1" id="KW-0812">Transmembrane</keyword>
<comment type="caution">
    <text evidence="3">The sequence shown here is derived from an EMBL/GenBank/DDBJ whole genome shotgun (WGS) entry which is preliminary data.</text>
</comment>
<name>A0A4R5NB14_9LACO</name>
<dbReference type="Proteomes" id="UP000747013">
    <property type="component" value="Unassembled WGS sequence"/>
</dbReference>
<dbReference type="Proteomes" id="UP000295257">
    <property type="component" value="Unassembled WGS sequence"/>
</dbReference>
<dbReference type="AlphaFoldDB" id="A0A4R5NB14"/>
<reference evidence="3 4" key="1">
    <citation type="journal article" date="2019" name="Appl. Microbiol. Biotechnol.">
        <title>Uncovering carbohydrate metabolism through a genotype-phenotype association study of 56 lactic acid bacteria genomes.</title>
        <authorList>
            <person name="Buron-Moles G."/>
            <person name="Chailyan A."/>
            <person name="Dolejs I."/>
            <person name="Forster J."/>
            <person name="Miks M.H."/>
        </authorList>
    </citation>
    <scope>NUCLEOTIDE SEQUENCE [LARGE SCALE GENOMIC DNA]</scope>
    <source>
        <strain evidence="3 4">ATCC 29644</strain>
    </source>
</reference>
<evidence type="ECO:0000313" key="2">
    <source>
        <dbReference type="EMBL" id="HJF86433.1"/>
    </source>
</evidence>
<keyword evidence="1" id="KW-0472">Membrane</keyword>
<dbReference type="OrthoDB" id="2309657at2"/>
<accession>A0A4R5NB14</accession>
<organism evidence="3 4">
    <name type="scientific">Companilactobacillus farciminis</name>
    <dbReference type="NCBI Taxonomy" id="1612"/>
    <lineage>
        <taxon>Bacteria</taxon>
        <taxon>Bacillati</taxon>
        <taxon>Bacillota</taxon>
        <taxon>Bacilli</taxon>
        <taxon>Lactobacillales</taxon>
        <taxon>Lactobacillaceae</taxon>
        <taxon>Companilactobacillus</taxon>
    </lineage>
</organism>
<dbReference type="EMBL" id="DYWC01000073">
    <property type="protein sequence ID" value="HJF86433.1"/>
    <property type="molecule type" value="Genomic_DNA"/>
</dbReference>
<proteinExistence type="predicted"/>
<dbReference type="EMBL" id="PUFN01000029">
    <property type="protein sequence ID" value="TDG69734.1"/>
    <property type="molecule type" value="Genomic_DNA"/>
</dbReference>
<feature type="transmembrane region" description="Helical" evidence="1">
    <location>
        <begin position="6"/>
        <end position="23"/>
    </location>
</feature>
<gene>
    <name evidence="3" type="ORF">C5L30_001867</name>
    <name evidence="2" type="ORF">K8V88_03260</name>
</gene>
<reference evidence="3" key="2">
    <citation type="submission" date="2019-02" db="EMBL/GenBank/DDBJ databases">
        <authorList>
            <person name="Buron G."/>
            <person name="Chaylann A."/>
            <person name="Dolejs I."/>
            <person name="Forster J."/>
            <person name="Miks M.H."/>
        </authorList>
    </citation>
    <scope>NUCLEOTIDE SEQUENCE</scope>
    <source>
        <strain evidence="3">ATCC 29644</strain>
    </source>
</reference>
<feature type="transmembrane region" description="Helical" evidence="1">
    <location>
        <begin position="44"/>
        <end position="68"/>
    </location>
</feature>
<reference evidence="2" key="3">
    <citation type="journal article" date="2021" name="PeerJ">
        <title>Extensive microbial diversity within the chicken gut microbiome revealed by metagenomics and culture.</title>
        <authorList>
            <person name="Gilroy R."/>
            <person name="Ravi A."/>
            <person name="Getino M."/>
            <person name="Pursley I."/>
            <person name="Horton D.L."/>
            <person name="Alikhan N.F."/>
            <person name="Baker D."/>
            <person name="Gharbi K."/>
            <person name="Hall N."/>
            <person name="Watson M."/>
            <person name="Adriaenssens E.M."/>
            <person name="Foster-Nyarko E."/>
            <person name="Jarju S."/>
            <person name="Secka A."/>
            <person name="Antonio M."/>
            <person name="Oren A."/>
            <person name="Chaudhuri R.R."/>
            <person name="La Ragione R."/>
            <person name="Hildebrand F."/>
            <person name="Pallen M.J."/>
        </authorList>
    </citation>
    <scope>NUCLEOTIDE SEQUENCE</scope>
    <source>
        <strain evidence="2">7886</strain>
    </source>
</reference>
<evidence type="ECO:0000313" key="4">
    <source>
        <dbReference type="Proteomes" id="UP000295257"/>
    </source>
</evidence>
<keyword evidence="4" id="KW-1185">Reference proteome</keyword>
<dbReference type="RefSeq" id="WP_010018962.1">
    <property type="nucleotide sequence ID" value="NZ_BHYW01000006.1"/>
</dbReference>
<keyword evidence="1" id="KW-1133">Transmembrane helix</keyword>
<protein>
    <submittedName>
        <fullName evidence="3">Uncharacterized protein</fullName>
    </submittedName>
</protein>
<sequence>MSGIFTAQHVFSVIFILLSLYQFRNARNYKKTIMKHGTGQPVSFGAGMLWNNYITAIGLLCFAIMLLVGPLSH</sequence>
<reference evidence="2" key="4">
    <citation type="submission" date="2021-09" db="EMBL/GenBank/DDBJ databases">
        <authorList>
            <person name="Gilroy R."/>
        </authorList>
    </citation>
    <scope>NUCLEOTIDE SEQUENCE</scope>
    <source>
        <strain evidence="2">7886</strain>
    </source>
</reference>
<evidence type="ECO:0000256" key="1">
    <source>
        <dbReference type="SAM" id="Phobius"/>
    </source>
</evidence>